<dbReference type="EMBL" id="JAUEPR010000004">
    <property type="protein sequence ID" value="KAK0486525.1"/>
    <property type="molecule type" value="Genomic_DNA"/>
</dbReference>
<proteinExistence type="predicted"/>
<evidence type="ECO:0000313" key="2">
    <source>
        <dbReference type="EMBL" id="KAK0486525.1"/>
    </source>
</evidence>
<comment type="caution">
    <text evidence="2">The sequence shown here is derived from an EMBL/GenBank/DDBJ whole genome shotgun (WGS) entry which is preliminary data.</text>
</comment>
<keyword evidence="3" id="KW-1185">Reference proteome</keyword>
<feature type="compositionally biased region" description="Low complexity" evidence="1">
    <location>
        <begin position="201"/>
        <end position="210"/>
    </location>
</feature>
<feature type="compositionally biased region" description="Pro residues" evidence="1">
    <location>
        <begin position="228"/>
        <end position="238"/>
    </location>
</feature>
<dbReference type="Proteomes" id="UP001175227">
    <property type="component" value="Unassembled WGS sequence"/>
</dbReference>
<evidence type="ECO:0000256" key="1">
    <source>
        <dbReference type="SAM" id="MobiDB-lite"/>
    </source>
</evidence>
<sequence>MPTPSLIPEQADLPTKVPQLLTSTSSAAPEQNHFSFHMPSVSPTMPLQPPIQHQQMFPTLCLATGSNLGMTVEHTLSTQPLFLPGSPETEDMFSQWDGNFFFSGDLPSSGQSFDSVLGMDLNLASPDWITQWPCSMASGGTMLLSELDINTTPLPLSLISSMTTRESSSIISNASSPNIVSNSHMNVLITNTITEETALVTSMTSTTSIPTSPPMSMPPDASNMSHPSPMPMSPPMPTSPDASNTSCPSRQRKPPHPKEVTTLSGLGKEQGPPAWIMDCKGLLGDCSFGQAWLDLVEKWHQLELDIWSSDSSAGGKLLSKHCPRLLTVWLDGPRSFEQGPSITELSLFVDEMVSWWNQLNPAW</sequence>
<name>A0AA39UNX1_9AGAR</name>
<dbReference type="AlphaFoldDB" id="A0AA39UNX1"/>
<gene>
    <name evidence="2" type="ORF">IW261DRAFT_1559944</name>
</gene>
<accession>A0AA39UNX1</accession>
<protein>
    <submittedName>
        <fullName evidence="2">Uncharacterized protein</fullName>
    </submittedName>
</protein>
<feature type="region of interest" description="Disordered" evidence="1">
    <location>
        <begin position="201"/>
        <end position="269"/>
    </location>
</feature>
<evidence type="ECO:0000313" key="3">
    <source>
        <dbReference type="Proteomes" id="UP001175227"/>
    </source>
</evidence>
<reference evidence="2" key="1">
    <citation type="submission" date="2023-06" db="EMBL/GenBank/DDBJ databases">
        <authorList>
            <consortium name="Lawrence Berkeley National Laboratory"/>
            <person name="Ahrendt S."/>
            <person name="Sahu N."/>
            <person name="Indic B."/>
            <person name="Wong-Bajracharya J."/>
            <person name="Merenyi Z."/>
            <person name="Ke H.-M."/>
            <person name="Monk M."/>
            <person name="Kocsube S."/>
            <person name="Drula E."/>
            <person name="Lipzen A."/>
            <person name="Balint B."/>
            <person name="Henrissat B."/>
            <person name="Andreopoulos B."/>
            <person name="Martin F.M."/>
            <person name="Harder C.B."/>
            <person name="Rigling D."/>
            <person name="Ford K.L."/>
            <person name="Foster G.D."/>
            <person name="Pangilinan J."/>
            <person name="Papanicolaou A."/>
            <person name="Barry K."/>
            <person name="LaButti K."/>
            <person name="Viragh M."/>
            <person name="Koriabine M."/>
            <person name="Yan M."/>
            <person name="Riley R."/>
            <person name="Champramary S."/>
            <person name="Plett K.L."/>
            <person name="Tsai I.J."/>
            <person name="Slot J."/>
            <person name="Sipos G."/>
            <person name="Plett J."/>
            <person name="Nagy L.G."/>
            <person name="Grigoriev I.V."/>
        </authorList>
    </citation>
    <scope>NUCLEOTIDE SEQUENCE</scope>
    <source>
        <strain evidence="2">ICMP 16352</strain>
    </source>
</reference>
<organism evidence="2 3">
    <name type="scientific">Armillaria novae-zelandiae</name>
    <dbReference type="NCBI Taxonomy" id="153914"/>
    <lineage>
        <taxon>Eukaryota</taxon>
        <taxon>Fungi</taxon>
        <taxon>Dikarya</taxon>
        <taxon>Basidiomycota</taxon>
        <taxon>Agaricomycotina</taxon>
        <taxon>Agaricomycetes</taxon>
        <taxon>Agaricomycetidae</taxon>
        <taxon>Agaricales</taxon>
        <taxon>Marasmiineae</taxon>
        <taxon>Physalacriaceae</taxon>
        <taxon>Armillaria</taxon>
    </lineage>
</organism>